<reference evidence="1 2" key="1">
    <citation type="journal article" date="2021" name="DNA Res.">
        <title>Genome analysis of Candida subhashii reveals its hybrid nature and dual mitochondrial genome conformations.</title>
        <authorList>
            <person name="Mixao V."/>
            <person name="Hegedusova E."/>
            <person name="Saus E."/>
            <person name="Pryszcz L.P."/>
            <person name="Cillingova A."/>
            <person name="Nosek J."/>
            <person name="Gabaldon T."/>
        </authorList>
    </citation>
    <scope>NUCLEOTIDE SEQUENCE [LARGE SCALE GENOMIC DNA]</scope>
    <source>
        <strain evidence="1 2">CBS 10753</strain>
    </source>
</reference>
<protein>
    <submittedName>
        <fullName evidence="1">Uncharacterized protein</fullName>
    </submittedName>
</protein>
<organism evidence="1 2">
    <name type="scientific">[Candida] subhashii</name>
    <dbReference type="NCBI Taxonomy" id="561895"/>
    <lineage>
        <taxon>Eukaryota</taxon>
        <taxon>Fungi</taxon>
        <taxon>Dikarya</taxon>
        <taxon>Ascomycota</taxon>
        <taxon>Saccharomycotina</taxon>
        <taxon>Pichiomycetes</taxon>
        <taxon>Debaryomycetaceae</taxon>
        <taxon>Spathaspora</taxon>
    </lineage>
</organism>
<gene>
    <name evidence="1" type="ORF">J8A68_002687</name>
</gene>
<dbReference type="AlphaFoldDB" id="A0A8J5UPV9"/>
<dbReference type="OrthoDB" id="4069694at2759"/>
<dbReference type="Proteomes" id="UP000694255">
    <property type="component" value="Unassembled WGS sequence"/>
</dbReference>
<dbReference type="EMBL" id="JAGSYN010000117">
    <property type="protein sequence ID" value="KAG7663827.1"/>
    <property type="molecule type" value="Genomic_DNA"/>
</dbReference>
<dbReference type="RefSeq" id="XP_049264059.1">
    <property type="nucleotide sequence ID" value="XM_049406464.1"/>
</dbReference>
<proteinExistence type="predicted"/>
<comment type="caution">
    <text evidence="1">The sequence shown here is derived from an EMBL/GenBank/DDBJ whole genome shotgun (WGS) entry which is preliminary data.</text>
</comment>
<name>A0A8J5UPV9_9ASCO</name>
<dbReference type="GeneID" id="73469488"/>
<dbReference type="Pfam" id="PF00660">
    <property type="entry name" value="SRP1_TIP1"/>
    <property type="match status" value="1"/>
</dbReference>
<dbReference type="InterPro" id="IPR000992">
    <property type="entry name" value="SRP1_TIP1"/>
</dbReference>
<accession>A0A8J5UPV9</accession>
<evidence type="ECO:0000313" key="2">
    <source>
        <dbReference type="Proteomes" id="UP000694255"/>
    </source>
</evidence>
<sequence>MELLTRVASDIRSNQNEYVQFFETGTIPIPLNLIQVMGQMTDESYTTLVQNTVVMSQLDSVVSQLPWYNSRIAGKGIPSVTAADVSVSAASVSGSESHENAAGGVYMGRSSGMFASFAGILLALI</sequence>
<keyword evidence="2" id="KW-1185">Reference proteome</keyword>
<evidence type="ECO:0000313" key="1">
    <source>
        <dbReference type="EMBL" id="KAG7663827.1"/>
    </source>
</evidence>